<dbReference type="EMBL" id="RSCJ01000006">
    <property type="protein sequence ID" value="RUR83833.1"/>
    <property type="molecule type" value="Genomic_DNA"/>
</dbReference>
<sequence length="220" mass="24752">MLFKRFLISSILIYLVGCSPKSSDNTAQLNLPKLVEYSASVSPAPASQSEVLPELSETKKLPAVDSVNDLINNFHFDGDGVKVRLVVKDDKGCFVWIKPSTPDATGELVMEGLKREKLGLWKGNNTQRLFTQSAPNQLDIYSPHEELQASYTNPSVTKDLLKAPADYKERTAGFDVLLRRDLSKSKVARTIYTNQCAQFTNFYYREELSLEITPKNRPLF</sequence>
<proteinExistence type="predicted"/>
<accession>A0A433NLR3</accession>
<evidence type="ECO:0000313" key="1">
    <source>
        <dbReference type="EMBL" id="RUR83833.1"/>
    </source>
</evidence>
<name>A0A433NLR3_CHLFR</name>
<evidence type="ECO:0000313" key="2">
    <source>
        <dbReference type="Proteomes" id="UP000268857"/>
    </source>
</evidence>
<organism evidence="1 2">
    <name type="scientific">Chlorogloeopsis fritschii PCC 6912</name>
    <dbReference type="NCBI Taxonomy" id="211165"/>
    <lineage>
        <taxon>Bacteria</taxon>
        <taxon>Bacillati</taxon>
        <taxon>Cyanobacteriota</taxon>
        <taxon>Cyanophyceae</taxon>
        <taxon>Nostocales</taxon>
        <taxon>Chlorogloeopsidaceae</taxon>
        <taxon>Chlorogloeopsis</taxon>
    </lineage>
</organism>
<protein>
    <submittedName>
        <fullName evidence="1">Uncharacterized protein</fullName>
    </submittedName>
</protein>
<dbReference type="OrthoDB" id="482740at2"/>
<keyword evidence="2" id="KW-1185">Reference proteome</keyword>
<dbReference type="RefSeq" id="WP_016877438.1">
    <property type="nucleotide sequence ID" value="NZ_CP170748.1"/>
</dbReference>
<reference evidence="1 2" key="1">
    <citation type="journal article" date="2019" name="Genome Biol. Evol.">
        <title>Day and night: Metabolic profiles and evolutionary relationships of six axenic non-marine cyanobacteria.</title>
        <authorList>
            <person name="Will S.E."/>
            <person name="Henke P."/>
            <person name="Boedeker C."/>
            <person name="Huang S."/>
            <person name="Brinkmann H."/>
            <person name="Rohde M."/>
            <person name="Jarek M."/>
            <person name="Friedl T."/>
            <person name="Seufert S."/>
            <person name="Schumacher M."/>
            <person name="Overmann J."/>
            <person name="Neumann-Schaal M."/>
            <person name="Petersen J."/>
        </authorList>
    </citation>
    <scope>NUCLEOTIDE SEQUENCE [LARGE SCALE GENOMIC DNA]</scope>
    <source>
        <strain evidence="1 2">PCC 6912</strain>
    </source>
</reference>
<dbReference type="Proteomes" id="UP000268857">
    <property type="component" value="Unassembled WGS sequence"/>
</dbReference>
<gene>
    <name evidence="1" type="ORF">PCC6912_20760</name>
</gene>
<dbReference type="AlphaFoldDB" id="A0A433NLR3"/>
<comment type="caution">
    <text evidence="1">The sequence shown here is derived from an EMBL/GenBank/DDBJ whole genome shotgun (WGS) entry which is preliminary data.</text>
</comment>